<accession>A0A1D8UX68</accession>
<dbReference type="InterPro" id="IPR016980">
    <property type="entry name" value="S-AdoMet-dep_MeTrfase_Alr7345"/>
</dbReference>
<dbReference type="Gene3D" id="3.40.50.150">
    <property type="entry name" value="Vaccinia Virus protein VP39"/>
    <property type="match status" value="1"/>
</dbReference>
<dbReference type="EMBL" id="CP014674">
    <property type="protein sequence ID" value="AOX18275.1"/>
    <property type="molecule type" value="Genomic_DNA"/>
</dbReference>
<keyword evidence="3" id="KW-1185">Reference proteome</keyword>
<dbReference type="eggNOG" id="COG4798">
    <property type="taxonomic scope" value="Bacteria"/>
</dbReference>
<evidence type="ECO:0000256" key="1">
    <source>
        <dbReference type="SAM" id="MobiDB-lite"/>
    </source>
</evidence>
<feature type="region of interest" description="Disordered" evidence="1">
    <location>
        <begin position="1"/>
        <end position="34"/>
    </location>
</feature>
<dbReference type="Proteomes" id="UP000179145">
    <property type="component" value="Chromosome"/>
</dbReference>
<evidence type="ECO:0000313" key="2">
    <source>
        <dbReference type="EMBL" id="AOX18275.1"/>
    </source>
</evidence>
<protein>
    <recommendedName>
        <fullName evidence="4">Methyltransferase</fullName>
    </recommendedName>
</protein>
<dbReference type="SUPFAM" id="SSF53335">
    <property type="entry name" value="S-adenosyl-L-methionine-dependent methyltransferases"/>
    <property type="match status" value="1"/>
</dbReference>
<dbReference type="KEGG" id="kba:A0U89_10465"/>
<dbReference type="PIRSF" id="PIRSF031679">
    <property type="entry name" value="Mtase_Alr7345_prd"/>
    <property type="match status" value="1"/>
</dbReference>
<gene>
    <name evidence="2" type="ORF">A0U89_10465</name>
</gene>
<evidence type="ECO:0000313" key="3">
    <source>
        <dbReference type="Proteomes" id="UP000179145"/>
    </source>
</evidence>
<dbReference type="STRING" id="153496.A0U89_10465"/>
<reference evidence="2 3" key="1">
    <citation type="journal article" date="2016" name="Microb. Cell Fact.">
        <title>Dissection of exopolysaccharide biosynthesis in Kozakia baliensis.</title>
        <authorList>
            <person name="Brandt J.U."/>
            <person name="Jakob F."/>
            <person name="Behr J."/>
            <person name="Geissler A.J."/>
            <person name="Vogel R.F."/>
        </authorList>
    </citation>
    <scope>NUCLEOTIDE SEQUENCE [LARGE SCALE GENOMIC DNA]</scope>
    <source>
        <strain evidence="2 3">DSM 14400</strain>
    </source>
</reference>
<organism evidence="2 3">
    <name type="scientific">Kozakia baliensis</name>
    <dbReference type="NCBI Taxonomy" id="153496"/>
    <lineage>
        <taxon>Bacteria</taxon>
        <taxon>Pseudomonadati</taxon>
        <taxon>Pseudomonadota</taxon>
        <taxon>Alphaproteobacteria</taxon>
        <taxon>Acetobacterales</taxon>
        <taxon>Acetobacteraceae</taxon>
        <taxon>Kozakia</taxon>
    </lineage>
</organism>
<name>A0A1D8UX68_9PROT</name>
<sequence length="266" mass="28187">MAHAQKAATQPTPQPTSPSKAAVPQTAPQAAPSPAIAAIQAALANPDRPAADTARDAQRHASELLAFAGIKQGDYVADLMPGSGYFTRIFSNIVGPNGHVYGVVPVELLARYPKMADSPKALSINPAFANTSAVITPIIDFSVDKPLDVVWTSQNYHDVYGTLGADSAQRMDRAIFQALKPGGTFIVIDHVASPANASTAPTTLHRIDPALIIKEVQDAGFTLEAQSDVLRNPADNHTLKVFDPAIRGQTDQVVLKFRKPAPKKSA</sequence>
<evidence type="ECO:0008006" key="4">
    <source>
        <dbReference type="Google" id="ProtNLM"/>
    </source>
</evidence>
<dbReference type="AlphaFoldDB" id="A0A1D8UX68"/>
<proteinExistence type="predicted"/>
<dbReference type="InterPro" id="IPR029063">
    <property type="entry name" value="SAM-dependent_MTases_sf"/>
</dbReference>